<dbReference type="Pfam" id="PF13920">
    <property type="entry name" value="zf-C3HC4_3"/>
    <property type="match status" value="1"/>
</dbReference>
<organism evidence="1 2">
    <name type="scientific">Pristionchus pacificus</name>
    <name type="common">Parasitic nematode worm</name>
    <dbReference type="NCBI Taxonomy" id="54126"/>
    <lineage>
        <taxon>Eukaryota</taxon>
        <taxon>Metazoa</taxon>
        <taxon>Ecdysozoa</taxon>
        <taxon>Nematoda</taxon>
        <taxon>Chromadorea</taxon>
        <taxon>Rhabditida</taxon>
        <taxon>Rhabditina</taxon>
        <taxon>Diplogasteromorpha</taxon>
        <taxon>Diplogasteroidea</taxon>
        <taxon>Neodiplogasteridae</taxon>
        <taxon>Pristionchus</taxon>
    </lineage>
</organism>
<dbReference type="PROSITE" id="PS50089">
    <property type="entry name" value="ZF_RING_2"/>
    <property type="match status" value="1"/>
</dbReference>
<dbReference type="InterPro" id="IPR017907">
    <property type="entry name" value="Znf_RING_CS"/>
</dbReference>
<dbReference type="InterPro" id="IPR001841">
    <property type="entry name" value="Znf_RING"/>
</dbReference>
<dbReference type="PANTHER" id="PTHR16450">
    <property type="entry name" value="RING FINGER PROTEIN 186"/>
    <property type="match status" value="1"/>
</dbReference>
<dbReference type="OrthoDB" id="654191at2759"/>
<accession>A0A2A6B5C5</accession>
<protein>
    <submittedName>
        <fullName evidence="1">Zinc finger protein</fullName>
    </submittedName>
</protein>
<evidence type="ECO:0000313" key="1">
    <source>
        <dbReference type="EnsemblMetazoa" id="PPA38198.1"/>
    </source>
</evidence>
<gene>
    <name evidence="1" type="primary">WBGene00276567</name>
</gene>
<sequence length="210" mass="23713">QHHTSSAMSLSFSSIHSLLRSQFDYAPLTTTGSVDGQRLRCIAIRHANRMAASVAEGGPYPAHAQAELREAHRICKLTFRRKCRICLDESPTTRALLVNCGHVVCLPCAEKLTRFSKDSSLTRCPFCRQSSAFFPIHNDTVKPKRELASHYKEEKKHEEKSPEKVEIISAPSLDYDYTSLDLSILERPKPRPFIAPRPLSDEELTMFIGM</sequence>
<dbReference type="SUPFAM" id="SSF57850">
    <property type="entry name" value="RING/U-box"/>
    <property type="match status" value="1"/>
</dbReference>
<dbReference type="Proteomes" id="UP000005239">
    <property type="component" value="Unassembled WGS sequence"/>
</dbReference>
<dbReference type="AlphaFoldDB" id="A0A2A6B5C5"/>
<accession>A0A8R1YR07</accession>
<dbReference type="PANTHER" id="PTHR16450:SF1">
    <property type="entry name" value="PROTEIN CBG12045"/>
    <property type="match status" value="1"/>
</dbReference>
<dbReference type="Gene3D" id="3.30.40.10">
    <property type="entry name" value="Zinc/RING finger domain, C3HC4 (zinc finger)"/>
    <property type="match status" value="1"/>
</dbReference>
<reference evidence="2" key="1">
    <citation type="journal article" date="2008" name="Nat. Genet.">
        <title>The Pristionchus pacificus genome provides a unique perspective on nematode lifestyle and parasitism.</title>
        <authorList>
            <person name="Dieterich C."/>
            <person name="Clifton S.W."/>
            <person name="Schuster L.N."/>
            <person name="Chinwalla A."/>
            <person name="Delehaunty K."/>
            <person name="Dinkelacker I."/>
            <person name="Fulton L."/>
            <person name="Fulton R."/>
            <person name="Godfrey J."/>
            <person name="Minx P."/>
            <person name="Mitreva M."/>
            <person name="Roeseler W."/>
            <person name="Tian H."/>
            <person name="Witte H."/>
            <person name="Yang S.P."/>
            <person name="Wilson R.K."/>
            <person name="Sommer R.J."/>
        </authorList>
    </citation>
    <scope>NUCLEOTIDE SEQUENCE [LARGE SCALE GENOMIC DNA]</scope>
    <source>
        <strain evidence="2">PS312</strain>
    </source>
</reference>
<dbReference type="SMART" id="SM00184">
    <property type="entry name" value="RING"/>
    <property type="match status" value="1"/>
</dbReference>
<keyword evidence="2" id="KW-1185">Reference proteome</keyword>
<name>A0A2A6B5C5_PRIPA</name>
<dbReference type="InterPro" id="IPR013083">
    <property type="entry name" value="Znf_RING/FYVE/PHD"/>
</dbReference>
<evidence type="ECO:0000313" key="2">
    <source>
        <dbReference type="Proteomes" id="UP000005239"/>
    </source>
</evidence>
<proteinExistence type="predicted"/>
<reference evidence="1" key="2">
    <citation type="submission" date="2022-06" db="UniProtKB">
        <authorList>
            <consortium name="EnsemblMetazoa"/>
        </authorList>
    </citation>
    <scope>IDENTIFICATION</scope>
    <source>
        <strain evidence="1">PS312</strain>
    </source>
</reference>
<dbReference type="EnsemblMetazoa" id="PPA38198.1">
    <property type="protein sequence ID" value="PPA38198.1"/>
    <property type="gene ID" value="WBGene00276567"/>
</dbReference>
<dbReference type="PROSITE" id="PS00518">
    <property type="entry name" value="ZF_RING_1"/>
    <property type="match status" value="1"/>
</dbReference>